<dbReference type="InterPro" id="IPR029044">
    <property type="entry name" value="Nucleotide-diphossugar_trans"/>
</dbReference>
<dbReference type="PANTHER" id="PTHR21485:SF6">
    <property type="entry name" value="N-ACYLNEURAMINATE CYTIDYLYLTRANSFERASE-RELATED"/>
    <property type="match status" value="1"/>
</dbReference>
<dbReference type="CDD" id="cd02513">
    <property type="entry name" value="CMP-NeuAc_Synthase"/>
    <property type="match status" value="1"/>
</dbReference>
<dbReference type="RefSeq" id="WP_089727617.1">
    <property type="nucleotide sequence ID" value="NZ_FNGI01000004.1"/>
</dbReference>
<dbReference type="STRING" id="119000.SAMN05661010_01750"/>
<dbReference type="Proteomes" id="UP000198654">
    <property type="component" value="Unassembled WGS sequence"/>
</dbReference>
<dbReference type="Gene3D" id="3.90.550.10">
    <property type="entry name" value="Spore Coat Polysaccharide Biosynthesis Protein SpsA, Chain A"/>
    <property type="match status" value="1"/>
</dbReference>
<reference evidence="1 2" key="1">
    <citation type="submission" date="2016-10" db="EMBL/GenBank/DDBJ databases">
        <authorList>
            <person name="de Groot N.N."/>
        </authorList>
    </citation>
    <scope>NUCLEOTIDE SEQUENCE [LARGE SCALE GENOMIC DNA]</scope>
    <source>
        <strain evidence="1 2">DSM 14789</strain>
    </source>
</reference>
<dbReference type="PANTHER" id="PTHR21485">
    <property type="entry name" value="HAD SUPERFAMILY MEMBERS CMAS AND KDSC"/>
    <property type="match status" value="1"/>
</dbReference>
<organism evidence="1 2">
    <name type="scientific">Modicisalibacter muralis</name>
    <dbReference type="NCBI Taxonomy" id="119000"/>
    <lineage>
        <taxon>Bacteria</taxon>
        <taxon>Pseudomonadati</taxon>
        <taxon>Pseudomonadota</taxon>
        <taxon>Gammaproteobacteria</taxon>
        <taxon>Oceanospirillales</taxon>
        <taxon>Halomonadaceae</taxon>
        <taxon>Modicisalibacter</taxon>
    </lineage>
</organism>
<dbReference type="Pfam" id="PF02348">
    <property type="entry name" value="CTP_transf_3"/>
    <property type="match status" value="1"/>
</dbReference>
<name>A0A1G9KEE7_9GAMM</name>
<keyword evidence="1" id="KW-0548">Nucleotidyltransferase</keyword>
<sequence>MSPTIHREQAGTTQLDIVAIVPARGGSKRLPRKNILPLAGKPLIQWTLDAAKASGVISLVVVTTDDDDVLDIADRARVETIRRPDELASDTATTVDTVLHALDTLAEQGITSRRVMLLQPTSPLRRVQDIKAAVERMDATGASSVISVCEMEHPPLWCNTLPRDGSLDEFLKPVMEGRRSQDLPVFYRLNGAIYLVDTNKFHHQKTFGVTPSFSIIMDKKASIDIDDDFDFLVAGAFLSLGVSKDND</sequence>
<keyword evidence="1" id="KW-0808">Transferase</keyword>
<dbReference type="AlphaFoldDB" id="A0A1G9KEE7"/>
<dbReference type="InterPro" id="IPR050793">
    <property type="entry name" value="CMP-NeuNAc_synthase"/>
</dbReference>
<dbReference type="EMBL" id="FNGI01000004">
    <property type="protein sequence ID" value="SDL48107.1"/>
    <property type="molecule type" value="Genomic_DNA"/>
</dbReference>
<keyword evidence="2" id="KW-1185">Reference proteome</keyword>
<gene>
    <name evidence="1" type="ORF">SAMN05661010_01750</name>
</gene>
<proteinExistence type="predicted"/>
<protein>
    <submittedName>
        <fullName evidence="1">N-acylneuraminate cytidylyltransferase</fullName>
    </submittedName>
</protein>
<accession>A0A1G9KEE7</accession>
<evidence type="ECO:0000313" key="2">
    <source>
        <dbReference type="Proteomes" id="UP000198654"/>
    </source>
</evidence>
<dbReference type="SUPFAM" id="SSF53448">
    <property type="entry name" value="Nucleotide-diphospho-sugar transferases"/>
    <property type="match status" value="1"/>
</dbReference>
<dbReference type="InterPro" id="IPR003329">
    <property type="entry name" value="Cytidylyl_trans"/>
</dbReference>
<dbReference type="OrthoDB" id="9805604at2"/>
<evidence type="ECO:0000313" key="1">
    <source>
        <dbReference type="EMBL" id="SDL48107.1"/>
    </source>
</evidence>
<dbReference type="GO" id="GO:0008781">
    <property type="term" value="F:N-acylneuraminate cytidylyltransferase activity"/>
    <property type="evidence" value="ECO:0007669"/>
    <property type="project" value="TreeGrafter"/>
</dbReference>